<dbReference type="PANTHER" id="PTHR46796:SF6">
    <property type="entry name" value="ARAC SUBFAMILY"/>
    <property type="match status" value="1"/>
</dbReference>
<dbReference type="SMART" id="SM00342">
    <property type="entry name" value="HTH_ARAC"/>
    <property type="match status" value="1"/>
</dbReference>
<dbReference type="EMBL" id="JAAOCA010000015">
    <property type="protein sequence ID" value="MBD1599704.1"/>
    <property type="molecule type" value="Genomic_DNA"/>
</dbReference>
<keyword evidence="4" id="KW-0010">Activator</keyword>
<evidence type="ECO:0000259" key="7">
    <source>
        <dbReference type="PROSITE" id="PS01124"/>
    </source>
</evidence>
<keyword evidence="9" id="KW-1185">Reference proteome</keyword>
<dbReference type="SUPFAM" id="SSF52317">
    <property type="entry name" value="Class I glutamine amidotransferase-like"/>
    <property type="match status" value="1"/>
</dbReference>
<reference evidence="8 9" key="1">
    <citation type="journal article" date="2020" name="Insects">
        <title>Bacteria Belonging to Pseudomonas typographi sp. nov. from the Bark Beetle Ips typographus Have Genomic Potential to Aid in the Host Ecology.</title>
        <authorList>
            <person name="Peral-Aranega E."/>
            <person name="Saati-Santamaria Z."/>
            <person name="Kolarik M."/>
            <person name="Rivas R."/>
            <person name="Garcia-Fraile P."/>
        </authorList>
    </citation>
    <scope>NUCLEOTIDE SEQUENCE [LARGE SCALE GENOMIC DNA]</scope>
    <source>
        <strain evidence="8 9">CA3A</strain>
    </source>
</reference>
<organism evidence="8 9">
    <name type="scientific">Pseudomonas typographi</name>
    <dbReference type="NCBI Taxonomy" id="2715964"/>
    <lineage>
        <taxon>Bacteria</taxon>
        <taxon>Pseudomonadati</taxon>
        <taxon>Pseudomonadota</taxon>
        <taxon>Gammaproteobacteria</taxon>
        <taxon>Pseudomonadales</taxon>
        <taxon>Pseudomonadaceae</taxon>
        <taxon>Pseudomonas</taxon>
    </lineage>
</organism>
<evidence type="ECO:0000256" key="2">
    <source>
        <dbReference type="ARBA" id="ARBA00023015"/>
    </source>
</evidence>
<evidence type="ECO:0000256" key="3">
    <source>
        <dbReference type="ARBA" id="ARBA00023125"/>
    </source>
</evidence>
<dbReference type="InterPro" id="IPR050204">
    <property type="entry name" value="AraC_XylS_family_regulators"/>
</dbReference>
<feature type="domain" description="HTH araC/xylS-type" evidence="7">
    <location>
        <begin position="244"/>
        <end position="342"/>
    </location>
</feature>
<protein>
    <submittedName>
        <fullName evidence="8">Helix-turn-helix domain-containing protein</fullName>
    </submittedName>
</protein>
<dbReference type="InterPro" id="IPR029062">
    <property type="entry name" value="Class_I_gatase-like"/>
</dbReference>
<keyword evidence="5" id="KW-0804">Transcription</keyword>
<dbReference type="PANTHER" id="PTHR46796">
    <property type="entry name" value="HTH-TYPE TRANSCRIPTIONAL ACTIVATOR RHAS-RELATED"/>
    <property type="match status" value="1"/>
</dbReference>
<evidence type="ECO:0000256" key="1">
    <source>
        <dbReference type="ARBA" id="ARBA00004496"/>
    </source>
</evidence>
<evidence type="ECO:0000256" key="6">
    <source>
        <dbReference type="ARBA" id="ARBA00037345"/>
    </source>
</evidence>
<dbReference type="SUPFAM" id="SSF46689">
    <property type="entry name" value="Homeodomain-like"/>
    <property type="match status" value="2"/>
</dbReference>
<comment type="function">
    <text evidence="6">Regulatory protein of the TOL plasmid xyl operons. XylS activates the xylXYZLTEGFJQKIH operon required for the degradation of toluene, m-xylene and p-xylene.</text>
</comment>
<dbReference type="PROSITE" id="PS00041">
    <property type="entry name" value="HTH_ARAC_FAMILY_1"/>
    <property type="match status" value="1"/>
</dbReference>
<sequence>MLYKRLIHRVIPSELVTLGANIEAGVRPVVILAYTGCFVGDVVKLLEALGSVNERATAHGRKGIYVAQVYSLEGGVLMSPSTPFLTVETRAICSYKPIDIDMLMIAHGSRDAVAELPHSTLDWLQKISPRARRILALGAGVFWLAAAGLLNNRRVTTHSALAGALRSRFPAVHVEPGRRLQIDGPFHTTSECIDTGDMARLMLREESAGAVFDTLQSHRHRPASQPSDLTAFSVAVMRADSTVYRACVWWLRHLDQDLSMALSARSLGMSERNFRRHFKLETGYPPYYFLLLLRLEMARQALVDSSLPVDKVARRGGLRDGQQLARIFRKYIGLSPQQYRANMRAGYIPLSHPDYARLFNAKVQPPWLEKLMADVHRTLSGGSEPGFER</sequence>
<comment type="subcellular location">
    <subcellularLocation>
        <location evidence="1">Cytoplasm</location>
    </subcellularLocation>
</comment>
<dbReference type="InterPro" id="IPR009057">
    <property type="entry name" value="Homeodomain-like_sf"/>
</dbReference>
<dbReference type="RefSeq" id="WP_190421364.1">
    <property type="nucleotide sequence ID" value="NZ_JAAOCA010000015.1"/>
</dbReference>
<comment type="caution">
    <text evidence="8">The sequence shown here is derived from an EMBL/GenBank/DDBJ whole genome shotgun (WGS) entry which is preliminary data.</text>
</comment>
<dbReference type="PROSITE" id="PS01124">
    <property type="entry name" value="HTH_ARAC_FAMILY_2"/>
    <property type="match status" value="1"/>
</dbReference>
<dbReference type="Gene3D" id="3.40.50.880">
    <property type="match status" value="1"/>
</dbReference>
<evidence type="ECO:0000256" key="4">
    <source>
        <dbReference type="ARBA" id="ARBA00023159"/>
    </source>
</evidence>
<keyword evidence="3" id="KW-0238">DNA-binding</keyword>
<evidence type="ECO:0000313" key="9">
    <source>
        <dbReference type="Proteomes" id="UP000805841"/>
    </source>
</evidence>
<accession>A0ABR7Z2I7</accession>
<gene>
    <name evidence="8" type="ORF">HAQ05_13445</name>
</gene>
<evidence type="ECO:0000256" key="5">
    <source>
        <dbReference type="ARBA" id="ARBA00023163"/>
    </source>
</evidence>
<dbReference type="Pfam" id="PF12833">
    <property type="entry name" value="HTH_18"/>
    <property type="match status" value="1"/>
</dbReference>
<dbReference type="Proteomes" id="UP000805841">
    <property type="component" value="Unassembled WGS sequence"/>
</dbReference>
<dbReference type="Gene3D" id="1.10.10.60">
    <property type="entry name" value="Homeodomain-like"/>
    <property type="match status" value="1"/>
</dbReference>
<proteinExistence type="predicted"/>
<name>A0ABR7Z2I7_9PSED</name>
<dbReference type="InterPro" id="IPR018062">
    <property type="entry name" value="HTH_AraC-typ_CS"/>
</dbReference>
<keyword evidence="2" id="KW-0805">Transcription regulation</keyword>
<evidence type="ECO:0000313" key="8">
    <source>
        <dbReference type="EMBL" id="MBD1599704.1"/>
    </source>
</evidence>
<dbReference type="InterPro" id="IPR018060">
    <property type="entry name" value="HTH_AraC"/>
</dbReference>